<dbReference type="PANTHER" id="PTHR10083:SF374">
    <property type="entry name" value="BPTI_KUNITZ INHIBITOR DOMAIN-CONTAINING PROTEIN"/>
    <property type="match status" value="1"/>
</dbReference>
<feature type="region of interest" description="Disordered" evidence="4">
    <location>
        <begin position="263"/>
        <end position="283"/>
    </location>
</feature>
<keyword evidence="2" id="KW-0722">Serine protease inhibitor</keyword>
<dbReference type="SUPFAM" id="SSF57362">
    <property type="entry name" value="BPTI-like"/>
    <property type="match status" value="2"/>
</dbReference>
<dbReference type="InterPro" id="IPR036880">
    <property type="entry name" value="Kunitz_BPTI_sf"/>
</dbReference>
<accession>A0A0N4ZT83</accession>
<dbReference type="CDD" id="cd00109">
    <property type="entry name" value="Kunitz-type"/>
    <property type="match status" value="1"/>
</dbReference>
<reference evidence="8" key="1">
    <citation type="submission" date="2017-02" db="UniProtKB">
        <authorList>
            <consortium name="WormBaseParasite"/>
        </authorList>
    </citation>
    <scope>IDENTIFICATION</scope>
</reference>
<dbReference type="Pfam" id="PF00014">
    <property type="entry name" value="Kunitz_BPTI"/>
    <property type="match status" value="2"/>
</dbReference>
<organism evidence="7 8">
    <name type="scientific">Parastrongyloides trichosuri</name>
    <name type="common">Possum-specific nematode worm</name>
    <dbReference type="NCBI Taxonomy" id="131310"/>
    <lineage>
        <taxon>Eukaryota</taxon>
        <taxon>Metazoa</taxon>
        <taxon>Ecdysozoa</taxon>
        <taxon>Nematoda</taxon>
        <taxon>Chromadorea</taxon>
        <taxon>Rhabditida</taxon>
        <taxon>Tylenchina</taxon>
        <taxon>Panagrolaimomorpha</taxon>
        <taxon>Strongyloidoidea</taxon>
        <taxon>Strongyloididae</taxon>
        <taxon>Parastrongyloides</taxon>
    </lineage>
</organism>
<dbReference type="AlphaFoldDB" id="A0A0N4ZT83"/>
<dbReference type="PROSITE" id="PS00280">
    <property type="entry name" value="BPTI_KUNITZ_1"/>
    <property type="match status" value="1"/>
</dbReference>
<keyword evidence="5" id="KW-0732">Signal</keyword>
<keyword evidence="3" id="KW-1015">Disulfide bond</keyword>
<keyword evidence="1" id="KW-0646">Protease inhibitor</keyword>
<dbReference type="InterPro" id="IPR002223">
    <property type="entry name" value="Kunitz_BPTI"/>
</dbReference>
<proteinExistence type="predicted"/>
<evidence type="ECO:0000313" key="8">
    <source>
        <dbReference type="WBParaSite" id="PTRK_0001171200.1"/>
    </source>
</evidence>
<dbReference type="GO" id="GO:0005615">
    <property type="term" value="C:extracellular space"/>
    <property type="evidence" value="ECO:0007669"/>
    <property type="project" value="TreeGrafter"/>
</dbReference>
<sequence length="407" mass="44166">MIKKILSILLLNQIVVGNFPDNLDSFLGLLFDTEACENFVANADFLGVATSKCDPYTCDFPHEMCMRPSALYKEPKANQCRSIPQNCLIAANNGMPLPPRKLGNTSPPNPEITPIPQSTTPPIRIIPPKSKTVVSKGKINVCRLEIAQGRFCGFKQMWFWNKEHKLCEQFWFPGCTTKDSNGNLFENQDKCIEATKHCIEELAGKFVTPAPIKNTKKTTRKIKIINKVVEMTTSMPVDPREYGGNALVGGKAVKQNNLLGMISSVMKPRPGGNKKRGGKGKGNNMNGGLGGLGSLAQLGNSGSGGNALIQGLMGSMAGMVGNGNSGGGSGEDEDFDYPDLTPDLYTSTCLLPRSLGDRSCSSNSLTKRFYYHSLSSTCKSFWYFGCNGNKNNFKTIKGCQKICGKGE</sequence>
<feature type="domain" description="BPTI/Kunitz inhibitor" evidence="6">
    <location>
        <begin position="349"/>
        <end position="403"/>
    </location>
</feature>
<evidence type="ECO:0000259" key="6">
    <source>
        <dbReference type="PROSITE" id="PS50279"/>
    </source>
</evidence>
<dbReference type="InterPro" id="IPR020901">
    <property type="entry name" value="Prtase_inh_Kunz-CS"/>
</dbReference>
<keyword evidence="7" id="KW-1185">Reference proteome</keyword>
<name>A0A0N4ZT83_PARTI</name>
<dbReference type="WBParaSite" id="PTRK_0001171200.1">
    <property type="protein sequence ID" value="PTRK_0001171200.1"/>
    <property type="gene ID" value="PTRK_0001171200"/>
</dbReference>
<dbReference type="Gene3D" id="4.10.410.10">
    <property type="entry name" value="Pancreatic trypsin inhibitor Kunitz domain"/>
    <property type="match status" value="2"/>
</dbReference>
<evidence type="ECO:0000256" key="4">
    <source>
        <dbReference type="SAM" id="MobiDB-lite"/>
    </source>
</evidence>
<feature type="signal peptide" evidence="5">
    <location>
        <begin position="1"/>
        <end position="17"/>
    </location>
</feature>
<evidence type="ECO:0000256" key="2">
    <source>
        <dbReference type="ARBA" id="ARBA00022900"/>
    </source>
</evidence>
<dbReference type="PROSITE" id="PS50279">
    <property type="entry name" value="BPTI_KUNITZ_2"/>
    <property type="match status" value="2"/>
</dbReference>
<dbReference type="STRING" id="131310.A0A0N4ZT83"/>
<dbReference type="Proteomes" id="UP000038045">
    <property type="component" value="Unplaced"/>
</dbReference>
<evidence type="ECO:0000256" key="5">
    <source>
        <dbReference type="SAM" id="SignalP"/>
    </source>
</evidence>
<dbReference type="InterPro" id="IPR050098">
    <property type="entry name" value="TFPI/VKTCI-like"/>
</dbReference>
<feature type="chain" id="PRO_5005892192" evidence="5">
    <location>
        <begin position="18"/>
        <end position="407"/>
    </location>
</feature>
<dbReference type="PANTHER" id="PTHR10083">
    <property type="entry name" value="KUNITZ-TYPE PROTEASE INHIBITOR-RELATED"/>
    <property type="match status" value="1"/>
</dbReference>
<dbReference type="GO" id="GO:0004867">
    <property type="term" value="F:serine-type endopeptidase inhibitor activity"/>
    <property type="evidence" value="ECO:0007669"/>
    <property type="project" value="UniProtKB-KW"/>
</dbReference>
<dbReference type="SMART" id="SM00131">
    <property type="entry name" value="KU"/>
    <property type="match status" value="2"/>
</dbReference>
<protein>
    <submittedName>
        <fullName evidence="8">BPTI/Kunitz inhibitor domain-containing protein</fullName>
    </submittedName>
</protein>
<evidence type="ECO:0000256" key="1">
    <source>
        <dbReference type="ARBA" id="ARBA00022690"/>
    </source>
</evidence>
<feature type="domain" description="BPTI/Kunitz inhibitor" evidence="6">
    <location>
        <begin position="142"/>
        <end position="195"/>
    </location>
</feature>
<evidence type="ECO:0000313" key="7">
    <source>
        <dbReference type="Proteomes" id="UP000038045"/>
    </source>
</evidence>
<evidence type="ECO:0000256" key="3">
    <source>
        <dbReference type="ARBA" id="ARBA00023157"/>
    </source>
</evidence>